<evidence type="ECO:0000256" key="4">
    <source>
        <dbReference type="PROSITE-ProRule" id="PRU00335"/>
    </source>
</evidence>
<dbReference type="Pfam" id="PF00440">
    <property type="entry name" value="TetR_N"/>
    <property type="match status" value="1"/>
</dbReference>
<dbReference type="InterPro" id="IPR009057">
    <property type="entry name" value="Homeodomain-like_sf"/>
</dbReference>
<evidence type="ECO:0000256" key="3">
    <source>
        <dbReference type="ARBA" id="ARBA00023163"/>
    </source>
</evidence>
<name>M4TL31_9ACTN</name>
<dbReference type="SUPFAM" id="SSF48498">
    <property type="entry name" value="Tetracyclin repressor-like, C-terminal domain"/>
    <property type="match status" value="1"/>
</dbReference>
<dbReference type="PROSITE" id="PS01081">
    <property type="entry name" value="HTH_TETR_1"/>
    <property type="match status" value="1"/>
</dbReference>
<dbReference type="Gene3D" id="1.10.357.10">
    <property type="entry name" value="Tetracycline Repressor, domain 2"/>
    <property type="match status" value="1"/>
</dbReference>
<dbReference type="InterPro" id="IPR036271">
    <property type="entry name" value="Tet_transcr_reg_TetR-rel_C_sf"/>
</dbReference>
<proteinExistence type="predicted"/>
<dbReference type="EMBL" id="JX186999">
    <property type="protein sequence ID" value="AGH68914.1"/>
    <property type="molecule type" value="Genomic_DNA"/>
</dbReference>
<evidence type="ECO:0000256" key="1">
    <source>
        <dbReference type="ARBA" id="ARBA00023015"/>
    </source>
</evidence>
<protein>
    <submittedName>
        <fullName evidence="6">TetR-like transcriptional regulator</fullName>
    </submittedName>
</protein>
<reference evidence="6" key="1">
    <citation type="journal article" date="2012" name="J. Am. Chem. Soc.">
        <title>Merochlorins A-D, cyclic meroterpenoid antibiotics biosynthesized in divergent pathways with vanadium-dependent chloroperoxidases.</title>
        <authorList>
            <person name="Kaysser L."/>
            <person name="Bernhardt P."/>
            <person name="Nam S.J."/>
            <person name="Loesgen S."/>
            <person name="Ruby J.G."/>
            <person name="Skewes-Cox P."/>
            <person name="Jensen P.R."/>
            <person name="Fenical W."/>
            <person name="Moore B.S."/>
        </authorList>
    </citation>
    <scope>NUCLEOTIDE SEQUENCE</scope>
    <source>
        <strain evidence="6">CNH189</strain>
    </source>
</reference>
<evidence type="ECO:0000256" key="2">
    <source>
        <dbReference type="ARBA" id="ARBA00023125"/>
    </source>
</evidence>
<dbReference type="InterPro" id="IPR023772">
    <property type="entry name" value="DNA-bd_HTH_TetR-type_CS"/>
</dbReference>
<dbReference type="GO" id="GO:0003700">
    <property type="term" value="F:DNA-binding transcription factor activity"/>
    <property type="evidence" value="ECO:0007669"/>
    <property type="project" value="TreeGrafter"/>
</dbReference>
<dbReference type="PANTHER" id="PTHR30055">
    <property type="entry name" value="HTH-TYPE TRANSCRIPTIONAL REGULATOR RUTR"/>
    <property type="match status" value="1"/>
</dbReference>
<dbReference type="GO" id="GO:0000976">
    <property type="term" value="F:transcription cis-regulatory region binding"/>
    <property type="evidence" value="ECO:0007669"/>
    <property type="project" value="TreeGrafter"/>
</dbReference>
<accession>M4TL31</accession>
<sequence length="222" mass="24200">MVKQARAARTRRSLIRAAAEVFAEVGFVPASLGTISERAGVSNGALHFHFANKSMLAEAVEAEAAESIRRITEAAQARQGDPLQAVVDASHELMSALAQDVMVRGGFELAGDIARRVRSPLREEWQRWVEDGLRRAERGGVLAEGVSWADAARVVVAATVGLEVLGAKDASWLSHQNMTRFWELLLPRFADRRHLRTLVCSGTQPRTAVPAPARARPTHPDP</sequence>
<dbReference type="InterPro" id="IPR050109">
    <property type="entry name" value="HTH-type_TetR-like_transc_reg"/>
</dbReference>
<dbReference type="InterPro" id="IPR001647">
    <property type="entry name" value="HTH_TetR"/>
</dbReference>
<feature type="DNA-binding region" description="H-T-H motif" evidence="4">
    <location>
        <begin position="31"/>
        <end position="50"/>
    </location>
</feature>
<gene>
    <name evidence="6" type="primary">mcl29</name>
</gene>
<evidence type="ECO:0000313" key="6">
    <source>
        <dbReference type="EMBL" id="AGH68914.1"/>
    </source>
</evidence>
<keyword evidence="2 4" id="KW-0238">DNA-binding</keyword>
<dbReference type="SUPFAM" id="SSF46689">
    <property type="entry name" value="Homeodomain-like"/>
    <property type="match status" value="1"/>
</dbReference>
<dbReference type="PANTHER" id="PTHR30055:SF234">
    <property type="entry name" value="HTH-TYPE TRANSCRIPTIONAL REGULATOR BETI"/>
    <property type="match status" value="1"/>
</dbReference>
<keyword evidence="3" id="KW-0804">Transcription</keyword>
<organism evidence="6">
    <name type="scientific">Streptomyces sp. CNH189</name>
    <dbReference type="NCBI Taxonomy" id="1136432"/>
    <lineage>
        <taxon>Bacteria</taxon>
        <taxon>Bacillati</taxon>
        <taxon>Actinomycetota</taxon>
        <taxon>Actinomycetes</taxon>
        <taxon>Kitasatosporales</taxon>
        <taxon>Streptomycetaceae</taxon>
        <taxon>Streptomyces</taxon>
    </lineage>
</organism>
<dbReference type="PRINTS" id="PR00455">
    <property type="entry name" value="HTHTETR"/>
</dbReference>
<evidence type="ECO:0000259" key="5">
    <source>
        <dbReference type="PROSITE" id="PS50977"/>
    </source>
</evidence>
<dbReference type="PROSITE" id="PS50977">
    <property type="entry name" value="HTH_TETR_2"/>
    <property type="match status" value="1"/>
</dbReference>
<feature type="domain" description="HTH tetR-type" evidence="5">
    <location>
        <begin position="8"/>
        <end position="68"/>
    </location>
</feature>
<keyword evidence="1" id="KW-0805">Transcription regulation</keyword>
<dbReference type="NCBIfam" id="NF041196">
    <property type="entry name" value="ScbR_bind_reg"/>
    <property type="match status" value="1"/>
</dbReference>
<dbReference type="AlphaFoldDB" id="M4TL31"/>
<dbReference type="InterPro" id="IPR047923">
    <property type="entry name" value="ArpA-like"/>
</dbReference>